<dbReference type="Proteomes" id="UP001589896">
    <property type="component" value="Unassembled WGS sequence"/>
</dbReference>
<accession>A0ABV6RS87</accession>
<evidence type="ECO:0000256" key="1">
    <source>
        <dbReference type="SAM" id="Phobius"/>
    </source>
</evidence>
<keyword evidence="1" id="KW-0812">Transmembrane</keyword>
<dbReference type="PANTHER" id="PTHR38684">
    <property type="entry name" value="PROTEIN AMPE"/>
    <property type="match status" value="1"/>
</dbReference>
<feature type="transmembrane region" description="Helical" evidence="1">
    <location>
        <begin position="75"/>
        <end position="93"/>
    </location>
</feature>
<dbReference type="InterPro" id="IPR052966">
    <property type="entry name" value="Beta-lactamase_Reg"/>
</dbReference>
<gene>
    <name evidence="2" type="ORF">ACFFGH_18515</name>
</gene>
<evidence type="ECO:0000313" key="3">
    <source>
        <dbReference type="Proteomes" id="UP001589896"/>
    </source>
</evidence>
<keyword evidence="1" id="KW-0472">Membrane</keyword>
<name>A0ABV6RS87_9GAMM</name>
<dbReference type="RefSeq" id="WP_386670959.1">
    <property type="nucleotide sequence ID" value="NZ_JBHLTG010000004.1"/>
</dbReference>
<feature type="transmembrane region" description="Helical" evidence="1">
    <location>
        <begin position="46"/>
        <end position="68"/>
    </location>
</feature>
<comment type="caution">
    <text evidence="2">The sequence shown here is derived from an EMBL/GenBank/DDBJ whole genome shotgun (WGS) entry which is preliminary data.</text>
</comment>
<keyword evidence="3" id="KW-1185">Reference proteome</keyword>
<protein>
    <recommendedName>
        <fullName evidence="4">Transmembrane protein</fullName>
    </recommendedName>
</protein>
<sequence length="308" mass="32864">MSATLIAVVVSLALARLAPALAVSLRRYGWYGAWLGWLASRLGPSGLWRGAPGFAIGWLTPVLAIALVQLAVDDAAFGLPGLLLGIAALFYTWGPRDLDDDVEAVAGARDSRTRREAAARLWPRGVAPVLGGGPLIEAVFRNGLRRWFGVLFWFLLLGPAGALGYRLAALSAEGEASERFASDARGMARRCLAWLDWPAAQLMTLSLGLVGNFDAVLGAWRAAGGASLRPERDFLGAAARASVRCELAEEAADAAEDYIRENGGTMPPPITLATPDVPELRDAMSLLWRCLLVWLAVMALFVIAGWVS</sequence>
<dbReference type="EMBL" id="JBHLTG010000004">
    <property type="protein sequence ID" value="MFC0679836.1"/>
    <property type="molecule type" value="Genomic_DNA"/>
</dbReference>
<feature type="transmembrane region" description="Helical" evidence="1">
    <location>
        <begin position="147"/>
        <end position="169"/>
    </location>
</feature>
<organism evidence="2 3">
    <name type="scientific">Lysobacter korlensis</name>
    <dbReference type="NCBI Taxonomy" id="553636"/>
    <lineage>
        <taxon>Bacteria</taxon>
        <taxon>Pseudomonadati</taxon>
        <taxon>Pseudomonadota</taxon>
        <taxon>Gammaproteobacteria</taxon>
        <taxon>Lysobacterales</taxon>
        <taxon>Lysobacteraceae</taxon>
        <taxon>Lysobacter</taxon>
    </lineage>
</organism>
<evidence type="ECO:0000313" key="2">
    <source>
        <dbReference type="EMBL" id="MFC0679836.1"/>
    </source>
</evidence>
<reference evidence="2 3" key="1">
    <citation type="submission" date="2024-09" db="EMBL/GenBank/DDBJ databases">
        <authorList>
            <person name="Sun Q."/>
            <person name="Mori K."/>
        </authorList>
    </citation>
    <scope>NUCLEOTIDE SEQUENCE [LARGE SCALE GENOMIC DNA]</scope>
    <source>
        <strain evidence="2 3">KCTC 23076</strain>
    </source>
</reference>
<dbReference type="PANTHER" id="PTHR38684:SF1">
    <property type="entry name" value="PROTEIN AMPE"/>
    <property type="match status" value="1"/>
</dbReference>
<keyword evidence="1" id="KW-1133">Transmembrane helix</keyword>
<feature type="transmembrane region" description="Helical" evidence="1">
    <location>
        <begin position="286"/>
        <end position="307"/>
    </location>
</feature>
<proteinExistence type="predicted"/>
<evidence type="ECO:0008006" key="4">
    <source>
        <dbReference type="Google" id="ProtNLM"/>
    </source>
</evidence>